<reference evidence="11 13" key="1">
    <citation type="submission" date="2015-11" db="EMBL/GenBank/DDBJ databases">
        <title>Genomic analysis of 38 Legionella species identifies large and diverse effector repertoires.</title>
        <authorList>
            <person name="Burstein D."/>
            <person name="Amaro F."/>
            <person name="Zusman T."/>
            <person name="Lifshitz Z."/>
            <person name="Cohen O."/>
            <person name="Gilbert J.A."/>
            <person name="Pupko T."/>
            <person name="Shuman H.A."/>
            <person name="Segal G."/>
        </authorList>
    </citation>
    <scope>NUCLEOTIDE SEQUENCE [LARGE SCALE GENOMIC DNA]</scope>
    <source>
        <strain evidence="11 13">SC-18-C9</strain>
    </source>
</reference>
<proteinExistence type="inferred from homology"/>
<dbReference type="Gene3D" id="3.30.70.3290">
    <property type="match status" value="1"/>
</dbReference>
<comment type="cofactor">
    <cofactor evidence="1">
        <name>pantetheine 4'-phosphate</name>
        <dbReference type="ChEBI" id="CHEBI:47942"/>
    </cofactor>
</comment>
<feature type="domain" description="Ketosynthase family 3 (KS3)" evidence="10">
    <location>
        <begin position="1177"/>
        <end position="1603"/>
    </location>
</feature>
<protein>
    <submittedName>
        <fullName evidence="12">Polyketide synthase</fullName>
    </submittedName>
</protein>
<dbReference type="SUPFAM" id="SSF52777">
    <property type="entry name" value="CoA-dependent acyltransferases"/>
    <property type="match status" value="2"/>
</dbReference>
<evidence type="ECO:0000259" key="10">
    <source>
        <dbReference type="PROSITE" id="PS52004"/>
    </source>
</evidence>
<dbReference type="GO" id="GO:0004315">
    <property type="term" value="F:3-oxoacyl-[acyl-carrier-protein] synthase activity"/>
    <property type="evidence" value="ECO:0007669"/>
    <property type="project" value="InterPro"/>
</dbReference>
<keyword evidence="8" id="KW-0175">Coiled coil</keyword>
<comment type="function">
    <text evidence="7">Involved in production of the polyketide antibiotic thailandamide.</text>
</comment>
<dbReference type="SMART" id="SM00822">
    <property type="entry name" value="PKS_KR"/>
    <property type="match status" value="2"/>
</dbReference>
<dbReference type="STRING" id="460.Lstg_2827"/>
<evidence type="ECO:0000313" key="12">
    <source>
        <dbReference type="EMBL" id="STY23805.1"/>
    </source>
</evidence>
<keyword evidence="4" id="KW-0596">Phosphopantetheine</keyword>
<dbReference type="PROSITE" id="PS50075">
    <property type="entry name" value="CARRIER"/>
    <property type="match status" value="2"/>
</dbReference>
<dbReference type="PROSITE" id="PS00606">
    <property type="entry name" value="KS3_1"/>
    <property type="match status" value="2"/>
</dbReference>
<dbReference type="Gene3D" id="3.40.50.720">
    <property type="entry name" value="NAD(P)-binding Rossmann-like Domain"/>
    <property type="match status" value="2"/>
</dbReference>
<dbReference type="Pfam" id="PF00668">
    <property type="entry name" value="Condensation"/>
    <property type="match status" value="1"/>
</dbReference>
<dbReference type="Pfam" id="PF08659">
    <property type="entry name" value="KR"/>
    <property type="match status" value="2"/>
</dbReference>
<dbReference type="PANTHER" id="PTHR43775">
    <property type="entry name" value="FATTY ACID SYNTHASE"/>
    <property type="match status" value="1"/>
</dbReference>
<dbReference type="GO" id="GO:0004312">
    <property type="term" value="F:fatty acid synthase activity"/>
    <property type="evidence" value="ECO:0007669"/>
    <property type="project" value="TreeGrafter"/>
</dbReference>
<dbReference type="PANTHER" id="PTHR43775:SF37">
    <property type="entry name" value="SI:DKEY-61P9.11"/>
    <property type="match status" value="1"/>
</dbReference>
<feature type="coiled-coil region" evidence="8">
    <location>
        <begin position="679"/>
        <end position="706"/>
    </location>
</feature>
<sequence>MHTKKGHQNSINDILNEPIAIIGMNCQFPGVDSDVEDVDAFYEMLLKEQTSIKEVPGNRWNIDQYYDVDRQKENKIVSRKGGFLNDPQLFDAAFFKISPTEAKQMDPQQRLFLEVSIRALNHANLPLDSLKNSNTGVYCGVSTHDYSQLNYKDHITFNAYTYIGSADSAAPGRLSHFLNLKGPSMTVDTACSSSLSALYLATMALRNQQCDMAIVGGVHLSLCPEIFIGVTKANMLSAVGQCSSFDAAADGYARSEGCAVVVVKRLRDALKDNNKILAVIKSIVMNQDGGGGMGMAAPNIEAQIAMHQASLEQAHVTASDIDYIETHGTGTILGDAVEFNAIQHIHQGHHTKDSPLIIGAVKSNLGHTISASGIASLIKVVAALNHELIPANLHYTTPSSSIDPESIPALLPVQAIPFAKHANKKRYAQVSNFGFTGTNVSAVIEEPPVLALNPSIAHHDEPECFVISAHSEYSLKQMLASHLHYLKESSVSLRDVCSTLINCRDHYKFRCAIIANNKEALIKQIESEAYELNKVTLKKDIKIIEYDAQQIYEQYRSGANIRLANNRDSYNQVDLPLYFFDRKAYWHDKEDNNTADDTPVPQDWSFHLEWQNQPTEKHYRKMSGKPWLLMGAKHLATGFIEQGLPIVLDDDNPALDTLEGVIFAADIDAMPAKDIETHIDLQKNTLKKLLGLVKELQQKAIELQLIVLTTNAIPELTGDLLNLDGSVLLGFCKTLVLELPQYQTILIDLDQHDEGYFPAQVVHEIHYNHGQNYEHVVAYRHGQRWVSRLKRTTLPDKKRSLWGEGRYLITGGCGGLGLVTAQALLSVGAKELILVSRHVDTPELNAQIKKIQSRYPNQIIRTMGLDITDKEKLRSLLLESNADGLLRGIIHAAGASLNAPLLEHQDEDIDSLFSAKVEGGWYLHELSQHCDLDFFVVYSSVSSVFGSNKESAYSATNSFLDALIAERRRLGLVGTAIQWGPWAEAGMAEKRARDQGLKQAFIHNDQGRALIHYLINSPLSHVTIISPEYLKFMLDFVPKPRPLFYQDLTHDLTGVEVEYEANENVSPWLNDYSKMNDDQKGTACKNMVSALCKEILGLPETEELEEHEGFFELGFDSLMVTEIATRLKEKLKPYLNVTATIGFDYPSISKLSQYVESELEKSLIQTHVLQSSPEVSDDSIAIISMSCTLPNAPDVTAFETLLEQGLSGVKEIPLERWDNQLYYDPNPDAPGKSYITKLGLIEHIKAFDASFFGISPREASLMDPQQRLFLEQCYQALENANYSVHSLRGSLTGVYAGVGASHEYYSQLEHVGLAPDEMGMFAVTGKALNMIPGRVTYTFDFKGPAVSFDTACSSSLVAIHYACQGLKTREIDYALAGGVNVLLRPESIVNLCKAKALSLESQCKTFDEHADGYVRAEGCGVLFLKRLGDALRDKDSILAVIKASAVSNDGKTAGLTVPNGKSQEAVMRKALSQTSLASSDISFIETHGTGTPLGDPIEVHAINQVYGTSRGENNPLYLGAVKTNLGHLESAAGVASMIKVILSLQKGRLYKNINFQRLNPKIQLDETRLALHTMDWHSPTPLKCAGVNAFGFSGTNAHVIVQEFPTQTPPKKNLTAQTQVLVLSAKSQTALDHLAQRYQQYLATSHYEFRDICFTAASCREHYAYRLAVAAQSTLEASQLMQQGAFASTQNKKALEVHDPELQALVSEYLHGKDVDWQAYYTDPAGGYRKVILPNYAFERREFWLEKKASTPHLSAYDLAVQHLYDRTWNPLNSTVPSSAAMPKLWVIAHDAARAQKVLGGLQYQLIEEDRQLEDVAEKHIVFLYEQDHFNELIHWCQRMFQQRPACFILVTENAYALNDKYTANPVNPYHTMASAFWKSFSNELEFTKNYTIDLDSRSTLSEVLRYVVHTTSAETQFAVRDTLYVPRLKKKELPVPSEPHEVLLDREASYLITGGTGGLGKPLIDYLMHRGAKHLIITSRSACTQETQALIEQARKKQVSITHYALDASDLQRMQQLIKDIEHSAHPLRGVFHLAGVLRDELLVNLREQAVQEVLRAKMDSALILHQLTQKLHLDWFVLFSSTASLLGSRGQANYVAANGFLDGLAHLRHQQGLPALAINWGAFHTLGMAAKNVESLTRRGFIPLNPESINVLDVLLPSQLPQIAVCPMHWDVYCKTTPHSLELSALVAKSVPAEKPFLALLYRHDAKERVALLRHSLGEIAAEVLGLGHGEEVGSKNDLFALGMDSLMALEFRNRIHDKLGAPALSLPIEYFINEPRIDKIAKNIADELQKLFANAPASLPATHPDEEPVALCDTQYVFWVFNKLGSSFNCGMQIQLRGNLNKKYLYQAFDFTIQQNSVFWLSFNKEVPIQTLKKQGQFKLIYEDISLDYDQDELNNEFYENIMQLIPLTEPPLIRVYLYKLSHDLHELHIMIPHIILDDPSYRILFDQFRKNYATLLRGKNLVPVPEKHNYFEFVKQNNAYYEKDLHDKIDFWRVYNKNFQRLSFGRAHHLPDAANQSQNLFHYPIDAQLVEQFKSWHQEKNINVSTGLIAACQIVFYKLSSQKKIPITILHSGREGSHYQSVIGLFTEYKMINITLNEEYKFIDFLKSIEEQFLITAPYQKCTYAIKSTGLKGSRLSFGQYLIYICNKLTLAKHFKKSKLNSIVVDYQLRSLSRVQWRQLEIRAKNSLNKLFKLNLSLQKPASLRTVINITANFFIKGSRDMNFEGLDSSTPNHYGSVDRPIGNEALWLYFTKDQYGEYRLSINGPLTKDCKDQIAHELNRTMTILLKNDECRIVDFMSE</sequence>
<comment type="similarity">
    <text evidence="3">Belongs to the short-chain dehydrogenases/reductases (SDR) family.</text>
</comment>
<dbReference type="SMART" id="SM00825">
    <property type="entry name" value="PKS_KS"/>
    <property type="match status" value="2"/>
</dbReference>
<dbReference type="InterPro" id="IPR006162">
    <property type="entry name" value="Ppantetheine_attach_site"/>
</dbReference>
<dbReference type="OrthoDB" id="9778690at2"/>
<dbReference type="Pfam" id="PF00109">
    <property type="entry name" value="ketoacyl-synt"/>
    <property type="match status" value="2"/>
</dbReference>
<evidence type="ECO:0000313" key="14">
    <source>
        <dbReference type="Proteomes" id="UP000255110"/>
    </source>
</evidence>
<dbReference type="InterPro" id="IPR001242">
    <property type="entry name" value="Condensation_dom"/>
</dbReference>
<dbReference type="InterPro" id="IPR023213">
    <property type="entry name" value="CAT-like_dom_sf"/>
</dbReference>
<dbReference type="PROSITE" id="PS52004">
    <property type="entry name" value="KS3_2"/>
    <property type="match status" value="2"/>
</dbReference>
<dbReference type="SUPFAM" id="SSF47336">
    <property type="entry name" value="ACP-like"/>
    <property type="match status" value="2"/>
</dbReference>
<dbReference type="Pfam" id="PF02801">
    <property type="entry name" value="Ketoacyl-synt_C"/>
    <property type="match status" value="2"/>
</dbReference>
<dbReference type="Proteomes" id="UP000255110">
    <property type="component" value="Unassembled WGS sequence"/>
</dbReference>
<dbReference type="InterPro" id="IPR036291">
    <property type="entry name" value="NAD(P)-bd_dom_sf"/>
</dbReference>
<evidence type="ECO:0000256" key="7">
    <source>
        <dbReference type="ARBA" id="ARBA00054155"/>
    </source>
</evidence>
<dbReference type="InterPro" id="IPR050091">
    <property type="entry name" value="PKS_NRPS_Biosynth_Enz"/>
</dbReference>
<evidence type="ECO:0000256" key="3">
    <source>
        <dbReference type="ARBA" id="ARBA00006484"/>
    </source>
</evidence>
<dbReference type="SUPFAM" id="SSF51735">
    <property type="entry name" value="NAD(P)-binding Rossmann-fold domains"/>
    <property type="match status" value="4"/>
</dbReference>
<dbReference type="EMBL" id="UGOY01000001">
    <property type="protein sequence ID" value="STY23805.1"/>
    <property type="molecule type" value="Genomic_DNA"/>
</dbReference>
<dbReference type="InterPro" id="IPR020806">
    <property type="entry name" value="PKS_PP-bd"/>
</dbReference>
<dbReference type="Gene3D" id="1.10.1200.10">
    <property type="entry name" value="ACP-like"/>
    <property type="match status" value="2"/>
</dbReference>
<dbReference type="GO" id="GO:0006633">
    <property type="term" value="P:fatty acid biosynthetic process"/>
    <property type="evidence" value="ECO:0007669"/>
    <property type="project" value="UniProtKB-UniPathway"/>
</dbReference>
<dbReference type="InterPro" id="IPR014031">
    <property type="entry name" value="Ketoacyl_synth_C"/>
</dbReference>
<evidence type="ECO:0000256" key="4">
    <source>
        <dbReference type="ARBA" id="ARBA00022450"/>
    </source>
</evidence>
<dbReference type="SUPFAM" id="SSF53901">
    <property type="entry name" value="Thiolase-like"/>
    <property type="match status" value="2"/>
</dbReference>
<dbReference type="UniPathway" id="UPA00094"/>
<dbReference type="InterPro" id="IPR014030">
    <property type="entry name" value="Ketoacyl_synth_N"/>
</dbReference>
<feature type="domain" description="Carrier" evidence="9">
    <location>
        <begin position="2213"/>
        <end position="2291"/>
    </location>
</feature>
<dbReference type="InterPro" id="IPR018201">
    <property type="entry name" value="Ketoacyl_synth_AS"/>
</dbReference>
<dbReference type="Proteomes" id="UP000054820">
    <property type="component" value="Unassembled WGS sequence"/>
</dbReference>
<evidence type="ECO:0000256" key="1">
    <source>
        <dbReference type="ARBA" id="ARBA00001957"/>
    </source>
</evidence>
<evidence type="ECO:0000256" key="5">
    <source>
        <dbReference type="ARBA" id="ARBA00022553"/>
    </source>
</evidence>
<keyword evidence="6" id="KW-0808">Transferase</keyword>
<dbReference type="InterPro" id="IPR016039">
    <property type="entry name" value="Thiolase-like"/>
</dbReference>
<evidence type="ECO:0000313" key="13">
    <source>
        <dbReference type="Proteomes" id="UP000054820"/>
    </source>
</evidence>
<accession>A0A378L9S4</accession>
<feature type="domain" description="Ketosynthase family 3 (KS3)" evidence="10">
    <location>
        <begin position="16"/>
        <end position="446"/>
    </location>
</feature>
<dbReference type="CDD" id="cd05274">
    <property type="entry name" value="KR_FAS_SDR_x"/>
    <property type="match status" value="1"/>
</dbReference>
<dbReference type="InterPro" id="IPR036736">
    <property type="entry name" value="ACP-like_sf"/>
</dbReference>
<comment type="pathway">
    <text evidence="2">Lipid metabolism; fatty acid biosynthesis.</text>
</comment>
<evidence type="ECO:0000259" key="9">
    <source>
        <dbReference type="PROSITE" id="PS50075"/>
    </source>
</evidence>
<keyword evidence="13" id="KW-1185">Reference proteome</keyword>
<dbReference type="CDD" id="cd00833">
    <property type="entry name" value="PKS"/>
    <property type="match status" value="2"/>
</dbReference>
<dbReference type="Gene3D" id="1.10.1240.100">
    <property type="match status" value="1"/>
</dbReference>
<organism evidence="12 14">
    <name type="scientific">Legionella steigerwaltii</name>
    <dbReference type="NCBI Taxonomy" id="460"/>
    <lineage>
        <taxon>Bacteria</taxon>
        <taxon>Pseudomonadati</taxon>
        <taxon>Pseudomonadota</taxon>
        <taxon>Gammaproteobacteria</taxon>
        <taxon>Legionellales</taxon>
        <taxon>Legionellaceae</taxon>
        <taxon>Legionella</taxon>
    </lineage>
</organism>
<dbReference type="FunFam" id="3.40.47.10:FF:000019">
    <property type="entry name" value="Polyketide synthase type I"/>
    <property type="match status" value="1"/>
</dbReference>
<evidence type="ECO:0000256" key="2">
    <source>
        <dbReference type="ARBA" id="ARBA00005194"/>
    </source>
</evidence>
<evidence type="ECO:0000256" key="8">
    <source>
        <dbReference type="SAM" id="Coils"/>
    </source>
</evidence>
<reference evidence="12 14" key="2">
    <citation type="submission" date="2018-06" db="EMBL/GenBank/DDBJ databases">
        <authorList>
            <consortium name="Pathogen Informatics"/>
            <person name="Doyle S."/>
        </authorList>
    </citation>
    <scope>NUCLEOTIDE SEQUENCE [LARGE SCALE GENOMIC DNA]</scope>
    <source>
        <strain evidence="12 14">NCTC11991</strain>
    </source>
</reference>
<dbReference type="InterPro" id="IPR057326">
    <property type="entry name" value="KR_dom"/>
</dbReference>
<dbReference type="EMBL" id="LNYZ01000030">
    <property type="protein sequence ID" value="KTD71619.1"/>
    <property type="molecule type" value="Genomic_DNA"/>
</dbReference>
<name>A0A378L9S4_9GAMM</name>
<dbReference type="PROSITE" id="PS00012">
    <property type="entry name" value="PHOSPHOPANTETHEINE"/>
    <property type="match status" value="1"/>
</dbReference>
<dbReference type="SMART" id="SM01294">
    <property type="entry name" value="PKS_PP_betabranch"/>
    <property type="match status" value="1"/>
</dbReference>
<dbReference type="InterPro" id="IPR020841">
    <property type="entry name" value="PKS_Beta-ketoAc_synthase_dom"/>
</dbReference>
<dbReference type="GO" id="GO:0031177">
    <property type="term" value="F:phosphopantetheine binding"/>
    <property type="evidence" value="ECO:0007669"/>
    <property type="project" value="InterPro"/>
</dbReference>
<dbReference type="InterPro" id="IPR009081">
    <property type="entry name" value="PP-bd_ACP"/>
</dbReference>
<dbReference type="SMART" id="SM00823">
    <property type="entry name" value="PKS_PP"/>
    <property type="match status" value="2"/>
</dbReference>
<dbReference type="InterPro" id="IPR013968">
    <property type="entry name" value="PKS_KR"/>
</dbReference>
<gene>
    <name evidence="12" type="primary">pksL_1</name>
    <name evidence="11" type="ORF">Lstg_2827</name>
    <name evidence="12" type="ORF">NCTC11991_02415</name>
</gene>
<dbReference type="Pfam" id="PF00550">
    <property type="entry name" value="PP-binding"/>
    <property type="match status" value="2"/>
</dbReference>
<dbReference type="Gene3D" id="3.30.559.30">
    <property type="entry name" value="Nonribosomal peptide synthetase, condensation domain"/>
    <property type="match status" value="1"/>
</dbReference>
<dbReference type="Gene3D" id="3.30.559.10">
    <property type="entry name" value="Chloramphenicol acetyltransferase-like domain"/>
    <property type="match status" value="1"/>
</dbReference>
<keyword evidence="5" id="KW-0597">Phosphoprotein</keyword>
<evidence type="ECO:0000256" key="6">
    <source>
        <dbReference type="ARBA" id="ARBA00022679"/>
    </source>
</evidence>
<feature type="domain" description="Carrier" evidence="9">
    <location>
        <begin position="1082"/>
        <end position="1159"/>
    </location>
</feature>
<evidence type="ECO:0000313" key="11">
    <source>
        <dbReference type="EMBL" id="KTD71619.1"/>
    </source>
</evidence>
<dbReference type="Pfam" id="PF22621">
    <property type="entry name" value="CurL-like_PKS_C"/>
    <property type="match status" value="2"/>
</dbReference>
<dbReference type="Gene3D" id="3.40.47.10">
    <property type="match status" value="2"/>
</dbReference>